<name>A0A2H0UFP5_9BACT</name>
<proteinExistence type="predicted"/>
<accession>A0A2H0UFP5</accession>
<feature type="transmembrane region" description="Helical" evidence="1">
    <location>
        <begin position="6"/>
        <end position="27"/>
    </location>
</feature>
<dbReference type="SUPFAM" id="SSF103473">
    <property type="entry name" value="MFS general substrate transporter"/>
    <property type="match status" value="1"/>
</dbReference>
<feature type="transmembrane region" description="Helical" evidence="1">
    <location>
        <begin position="48"/>
        <end position="68"/>
    </location>
</feature>
<gene>
    <name evidence="2" type="ORF">COU15_02280</name>
</gene>
<dbReference type="EMBL" id="PFBH01000014">
    <property type="protein sequence ID" value="PIR85211.1"/>
    <property type="molecule type" value="Genomic_DNA"/>
</dbReference>
<keyword evidence="1" id="KW-1133">Transmembrane helix</keyword>
<organism evidence="2 3">
    <name type="scientific">Candidatus Kaiserbacteria bacterium CG10_big_fil_rev_8_21_14_0_10_45_20</name>
    <dbReference type="NCBI Taxonomy" id="1974607"/>
    <lineage>
        <taxon>Bacteria</taxon>
        <taxon>Candidatus Kaiseribacteriota</taxon>
    </lineage>
</organism>
<protein>
    <submittedName>
        <fullName evidence="2">Uncharacterized protein</fullName>
    </submittedName>
</protein>
<sequence>MDHVHFLNLQYWYCLFFSFVGEGCAYFRDQLNGQATSTPVESVGFFEGLAIFFSNTLGSFGGIVASILSTVWNWYSVFAFAISAFLILLILFAFFGLLFVRIRDRSLYGFIAPSNNEGNPRSSRWESLLEDAKSTDPKKWRNAIFEADALLGELLQGLGYEGENTGDKMQRLSEDAFVTVPVAWEAHRIKNFVSSGSSDFILTQREAFRTMKLYEQVFEEFDYI</sequence>
<reference evidence="3" key="1">
    <citation type="submission" date="2017-09" db="EMBL/GenBank/DDBJ databases">
        <title>Depth-based differentiation of microbial function through sediment-hosted aquifers and enrichment of novel symbionts in the deep terrestrial subsurface.</title>
        <authorList>
            <person name="Probst A.J."/>
            <person name="Ladd B."/>
            <person name="Jarett J.K."/>
            <person name="Geller-Mcgrath D.E."/>
            <person name="Sieber C.M.K."/>
            <person name="Emerson J.B."/>
            <person name="Anantharaman K."/>
            <person name="Thomas B.C."/>
            <person name="Malmstrom R."/>
            <person name="Stieglmeier M."/>
            <person name="Klingl A."/>
            <person name="Woyke T."/>
            <person name="Ryan C.M."/>
            <person name="Banfield J.F."/>
        </authorList>
    </citation>
    <scope>NUCLEOTIDE SEQUENCE [LARGE SCALE GENOMIC DNA]</scope>
</reference>
<evidence type="ECO:0000256" key="1">
    <source>
        <dbReference type="SAM" id="Phobius"/>
    </source>
</evidence>
<keyword evidence="1" id="KW-0812">Transmembrane</keyword>
<evidence type="ECO:0000313" key="3">
    <source>
        <dbReference type="Proteomes" id="UP000229315"/>
    </source>
</evidence>
<dbReference type="AlphaFoldDB" id="A0A2H0UFP5"/>
<evidence type="ECO:0000313" key="2">
    <source>
        <dbReference type="EMBL" id="PIR85211.1"/>
    </source>
</evidence>
<dbReference type="InterPro" id="IPR036259">
    <property type="entry name" value="MFS_trans_sf"/>
</dbReference>
<dbReference type="Proteomes" id="UP000229315">
    <property type="component" value="Unassembled WGS sequence"/>
</dbReference>
<keyword evidence="1" id="KW-0472">Membrane</keyword>
<feature type="transmembrane region" description="Helical" evidence="1">
    <location>
        <begin position="74"/>
        <end position="100"/>
    </location>
</feature>
<comment type="caution">
    <text evidence="2">The sequence shown here is derived from an EMBL/GenBank/DDBJ whole genome shotgun (WGS) entry which is preliminary data.</text>
</comment>